<organism evidence="2 3">
    <name type="scientific">Rangifer tarandus platyrhynchus</name>
    <name type="common">Svalbard reindeer</name>
    <dbReference type="NCBI Taxonomy" id="3082113"/>
    <lineage>
        <taxon>Eukaryota</taxon>
        <taxon>Metazoa</taxon>
        <taxon>Chordata</taxon>
        <taxon>Craniata</taxon>
        <taxon>Vertebrata</taxon>
        <taxon>Euteleostomi</taxon>
        <taxon>Mammalia</taxon>
        <taxon>Eutheria</taxon>
        <taxon>Laurasiatheria</taxon>
        <taxon>Artiodactyla</taxon>
        <taxon>Ruminantia</taxon>
        <taxon>Pecora</taxon>
        <taxon>Cervidae</taxon>
        <taxon>Odocoileinae</taxon>
        <taxon>Rangifer</taxon>
    </lineage>
</organism>
<protein>
    <submittedName>
        <fullName evidence="2">Uncharacterized protein</fullName>
    </submittedName>
</protein>
<reference evidence="2" key="1">
    <citation type="submission" date="2023-04" db="EMBL/GenBank/DDBJ databases">
        <authorList>
            <consortium name="ELIXIR-Norway"/>
        </authorList>
    </citation>
    <scope>NUCLEOTIDE SEQUENCE [LARGE SCALE GENOMIC DNA]</scope>
</reference>
<sequence>MKCIFIYVQFFWYGKLEIHSLLEGLASAHKSECGIGMGAGSAGERRSPSMEAHQAAGRETRDMRAATSQRWGIRSNWFFFFWFKYYLKREEGKGGKGTKKSY</sequence>
<accession>A0ABN8YVD5</accession>
<dbReference type="Proteomes" id="UP001176941">
    <property type="component" value="Chromosome 24"/>
</dbReference>
<evidence type="ECO:0000256" key="1">
    <source>
        <dbReference type="SAM" id="MobiDB-lite"/>
    </source>
</evidence>
<name>A0ABN8YVD5_RANTA</name>
<proteinExistence type="predicted"/>
<evidence type="ECO:0000313" key="2">
    <source>
        <dbReference type="EMBL" id="CAI9164966.1"/>
    </source>
</evidence>
<feature type="region of interest" description="Disordered" evidence="1">
    <location>
        <begin position="39"/>
        <end position="61"/>
    </location>
</feature>
<evidence type="ECO:0000313" key="3">
    <source>
        <dbReference type="Proteomes" id="UP001176941"/>
    </source>
</evidence>
<keyword evidence="3" id="KW-1185">Reference proteome</keyword>
<gene>
    <name evidence="2" type="ORF">MRATA1EN1_LOCUS13928</name>
</gene>
<dbReference type="EMBL" id="OX459960">
    <property type="protein sequence ID" value="CAI9164966.1"/>
    <property type="molecule type" value="Genomic_DNA"/>
</dbReference>